<dbReference type="PROSITE" id="PS50026">
    <property type="entry name" value="EGF_3"/>
    <property type="match status" value="1"/>
</dbReference>
<keyword evidence="17" id="KW-0094">Blood coagulation</keyword>
<keyword evidence="20" id="KW-0325">Glycoprotein</keyword>
<evidence type="ECO:0000256" key="11">
    <source>
        <dbReference type="ARBA" id="ARBA00022696"/>
    </source>
</evidence>
<keyword evidence="27" id="KW-0732">Signal</keyword>
<dbReference type="Pfam" id="PF00089">
    <property type="entry name" value="Trypsin"/>
    <property type="match status" value="1"/>
</dbReference>
<dbReference type="InterPro" id="IPR000294">
    <property type="entry name" value="GLA_domain"/>
</dbReference>
<dbReference type="InterPro" id="IPR001254">
    <property type="entry name" value="Trypsin_dom"/>
</dbReference>
<dbReference type="CTD" id="2158"/>
<keyword evidence="31" id="KW-1185">Reference proteome</keyword>
<reference evidence="32" key="1">
    <citation type="submission" date="2025-08" db="UniProtKB">
        <authorList>
            <consortium name="RefSeq"/>
        </authorList>
    </citation>
    <scope>IDENTIFICATION</scope>
</reference>
<keyword evidence="15" id="KW-0106">Calcium</keyword>
<dbReference type="GO" id="GO:0005615">
    <property type="term" value="C:extracellular space"/>
    <property type="evidence" value="ECO:0007669"/>
    <property type="project" value="TreeGrafter"/>
</dbReference>
<evidence type="ECO:0000256" key="14">
    <source>
        <dbReference type="ARBA" id="ARBA00022825"/>
    </source>
</evidence>
<keyword evidence="19 24" id="KW-1015">Disulfide bond</keyword>
<evidence type="ECO:0000256" key="8">
    <source>
        <dbReference type="ARBA" id="ARBA00022536"/>
    </source>
</evidence>
<dbReference type="PROSITE" id="PS50240">
    <property type="entry name" value="TRYPSIN_DOM"/>
    <property type="match status" value="1"/>
</dbReference>
<dbReference type="GO" id="GO:0004252">
    <property type="term" value="F:serine-type endopeptidase activity"/>
    <property type="evidence" value="ECO:0007669"/>
    <property type="project" value="UniProtKB-EC"/>
</dbReference>
<evidence type="ECO:0000256" key="3">
    <source>
        <dbReference type="ARBA" id="ARBA00004613"/>
    </source>
</evidence>
<dbReference type="InterPro" id="IPR000742">
    <property type="entry name" value="EGF"/>
</dbReference>
<feature type="domain" description="EGF-like" evidence="28">
    <location>
        <begin position="86"/>
        <end position="122"/>
    </location>
</feature>
<dbReference type="FunFam" id="2.10.25.10:FF:000259">
    <property type="entry name" value="Coagulation factor VII"/>
    <property type="match status" value="1"/>
</dbReference>
<organism evidence="31 32">
    <name type="scientific">Geotrypetes seraphini</name>
    <name type="common">Gaboon caecilian</name>
    <name type="synonym">Caecilia seraphini</name>
    <dbReference type="NCBI Taxonomy" id="260995"/>
    <lineage>
        <taxon>Eukaryota</taxon>
        <taxon>Metazoa</taxon>
        <taxon>Chordata</taxon>
        <taxon>Craniata</taxon>
        <taxon>Vertebrata</taxon>
        <taxon>Euteleostomi</taxon>
        <taxon>Amphibia</taxon>
        <taxon>Gymnophiona</taxon>
        <taxon>Geotrypetes</taxon>
    </lineage>
</organism>
<dbReference type="InterPro" id="IPR009003">
    <property type="entry name" value="Peptidase_S1_PA"/>
</dbReference>
<dbReference type="PROSITE" id="PS01186">
    <property type="entry name" value="EGF_2"/>
    <property type="match status" value="1"/>
</dbReference>
<evidence type="ECO:0000256" key="7">
    <source>
        <dbReference type="ARBA" id="ARBA00022525"/>
    </source>
</evidence>
<evidence type="ECO:0000256" key="13">
    <source>
        <dbReference type="ARBA" id="ARBA00022801"/>
    </source>
</evidence>
<dbReference type="GeneID" id="117360947"/>
<dbReference type="SUPFAM" id="SSF57630">
    <property type="entry name" value="GLA-domain"/>
    <property type="match status" value="1"/>
</dbReference>
<dbReference type="GO" id="GO:0007596">
    <property type="term" value="P:blood coagulation"/>
    <property type="evidence" value="ECO:0007669"/>
    <property type="project" value="UniProtKB-KW"/>
</dbReference>
<feature type="compositionally biased region" description="Basic and acidic residues" evidence="26">
    <location>
        <begin position="184"/>
        <end position="201"/>
    </location>
</feature>
<evidence type="ECO:0000256" key="21">
    <source>
        <dbReference type="ARBA" id="ARBA00023278"/>
    </source>
</evidence>
<dbReference type="InterPro" id="IPR035972">
    <property type="entry name" value="GLA-like_dom_SF"/>
</dbReference>
<dbReference type="PROSITE" id="PS50998">
    <property type="entry name" value="GLA_2"/>
    <property type="match status" value="1"/>
</dbReference>
<keyword evidence="8 24" id="KW-0245">EGF-like domain</keyword>
<dbReference type="GO" id="GO:0006508">
    <property type="term" value="P:proteolysis"/>
    <property type="evidence" value="ECO:0007669"/>
    <property type="project" value="UniProtKB-KW"/>
</dbReference>
<keyword evidence="11" id="KW-0356">Hemostasis</keyword>
<evidence type="ECO:0000313" key="31">
    <source>
        <dbReference type="Proteomes" id="UP000515159"/>
    </source>
</evidence>
<evidence type="ECO:0000256" key="9">
    <source>
        <dbReference type="ARBA" id="ARBA00022553"/>
    </source>
</evidence>
<dbReference type="CDD" id="cd00054">
    <property type="entry name" value="EGF_CA"/>
    <property type="match status" value="1"/>
</dbReference>
<comment type="caution">
    <text evidence="24">Lacks conserved residue(s) required for the propagation of feature annotation.</text>
</comment>
<feature type="chain" id="PRO_5028274451" description="Coagulation factor IX" evidence="27">
    <location>
        <begin position="22"/>
        <end position="462"/>
    </location>
</feature>
<dbReference type="AlphaFoldDB" id="A0A6P8RH65"/>
<evidence type="ECO:0000256" key="17">
    <source>
        <dbReference type="ARBA" id="ARBA00023084"/>
    </source>
</evidence>
<dbReference type="SUPFAM" id="SSF57196">
    <property type="entry name" value="EGF/Laminin"/>
    <property type="match status" value="1"/>
</dbReference>
<gene>
    <name evidence="32" type="primary">F9</name>
</gene>
<name>A0A6P8RH65_GEOSA</name>
<feature type="region of interest" description="Disordered" evidence="26">
    <location>
        <begin position="184"/>
        <end position="209"/>
    </location>
</feature>
<evidence type="ECO:0000256" key="27">
    <source>
        <dbReference type="SAM" id="SignalP"/>
    </source>
</evidence>
<dbReference type="InterPro" id="IPR000152">
    <property type="entry name" value="EGF-type_Asp/Asn_hydroxyl_site"/>
</dbReference>
<dbReference type="FunFam" id="2.40.10.10:FF:000013">
    <property type="entry name" value="Coagulation factor X"/>
    <property type="match status" value="1"/>
</dbReference>
<feature type="active site" description="Charge relay system" evidence="23">
    <location>
        <position position="315"/>
    </location>
</feature>
<evidence type="ECO:0000259" key="29">
    <source>
        <dbReference type="PROSITE" id="PS50240"/>
    </source>
</evidence>
<evidence type="ECO:0000256" key="26">
    <source>
        <dbReference type="SAM" id="MobiDB-lite"/>
    </source>
</evidence>
<keyword evidence="7" id="KW-0964">Secreted</keyword>
<dbReference type="Pfam" id="PF00008">
    <property type="entry name" value="EGF"/>
    <property type="match status" value="1"/>
</dbReference>
<dbReference type="InParanoid" id="A0A6P8RH65"/>
<dbReference type="Pfam" id="PF14670">
    <property type="entry name" value="FXa_inhibition"/>
    <property type="match status" value="1"/>
</dbReference>
<dbReference type="FunFam" id="4.10.740.10:FF:000001">
    <property type="entry name" value="vitamin K-dependent protein S"/>
    <property type="match status" value="1"/>
</dbReference>
<feature type="signal peptide" evidence="27">
    <location>
        <begin position="1"/>
        <end position="21"/>
    </location>
</feature>
<keyword evidence="21" id="KW-0379">Hydroxylation</keyword>
<keyword evidence="9" id="KW-0597">Phosphoprotein</keyword>
<dbReference type="Gene3D" id="2.10.25.10">
    <property type="entry name" value="Laminin"/>
    <property type="match status" value="2"/>
</dbReference>
<dbReference type="PROSITE" id="PS00010">
    <property type="entry name" value="ASX_HYDROXYL"/>
    <property type="match status" value="1"/>
</dbReference>
<evidence type="ECO:0000256" key="24">
    <source>
        <dbReference type="PROSITE-ProRule" id="PRU00076"/>
    </source>
</evidence>
<dbReference type="FunCoup" id="A0A6P8RH65">
    <property type="interactions" value="129"/>
</dbReference>
<evidence type="ECO:0000256" key="10">
    <source>
        <dbReference type="ARBA" id="ARBA00022670"/>
    </source>
</evidence>
<dbReference type="PRINTS" id="PR00001">
    <property type="entry name" value="GLABLOOD"/>
</dbReference>
<keyword evidence="6" id="KW-0301">Gamma-carboxyglutamic acid</keyword>
<proteinExistence type="predicted"/>
<dbReference type="InterPro" id="IPR018097">
    <property type="entry name" value="EGF_Ca-bd_CS"/>
</dbReference>
<keyword evidence="13 25" id="KW-0378">Hydrolase</keyword>
<sequence>MAKFFTFILIYLLDYIYIADCRVFIGNEQAKAMLVRQKRYNSGIFEEFSAGNLERECIEESCSFEEAREVFENNELTNTFWKQYVDGNQCDSNPCLNGGSCKDDMGTYVCWCQEGYKGKNCELEMPVICSILNGRCQHFCKQDAAKKVVCSCAHGYKLGEDMKSCEPAVEFPCGRITAEEAKPKVPESRSLPEDWPTDKTENSTTETKLADNSTRIVPVLEDIEKIVGGTNALKGEIPWQAYLVKKDGTGFCGGSIISETWIVTAGHCLLSNTEFKVVVGEHNTEQNDETEQYLEVARIVMHPNYNASKKRYNNDIALLELKTAMKFNSYVTPICIADMGFTENLLKGTKNSVVSGWGDVRFQGRPATILQKLKVPFIERATCKNSSRYSVFVNMFCAGYATETKDSCQGDSGGPHASEFQSTWFLTGITSWGEQCALKDKYGIYTRVSKFSDWIKNSAQLT</sequence>
<dbReference type="PANTHER" id="PTHR24278">
    <property type="entry name" value="COAGULATION FACTOR"/>
    <property type="match status" value="1"/>
</dbReference>
<evidence type="ECO:0000256" key="18">
    <source>
        <dbReference type="ARBA" id="ARBA00023145"/>
    </source>
</evidence>
<dbReference type="SMART" id="SM00179">
    <property type="entry name" value="EGF_CA"/>
    <property type="match status" value="1"/>
</dbReference>
<comment type="subcellular location">
    <subcellularLocation>
        <location evidence="3">Secreted</location>
    </subcellularLocation>
</comment>
<dbReference type="PRINTS" id="PR00722">
    <property type="entry name" value="CHYMOTRYPSIN"/>
</dbReference>
<feature type="disulfide bond" evidence="24">
    <location>
        <begin position="112"/>
        <end position="121"/>
    </location>
</feature>
<dbReference type="Gene3D" id="4.10.740.10">
    <property type="entry name" value="Coagulation Factor IX"/>
    <property type="match status" value="1"/>
</dbReference>
<evidence type="ECO:0000259" key="30">
    <source>
        <dbReference type="PROSITE" id="PS50998"/>
    </source>
</evidence>
<dbReference type="CDD" id="cd00190">
    <property type="entry name" value="Tryp_SPc"/>
    <property type="match status" value="1"/>
</dbReference>
<evidence type="ECO:0000256" key="16">
    <source>
        <dbReference type="ARBA" id="ARBA00022842"/>
    </source>
</evidence>
<dbReference type="PROSITE" id="PS00022">
    <property type="entry name" value="EGF_1"/>
    <property type="match status" value="1"/>
</dbReference>
<dbReference type="SMART" id="SM00020">
    <property type="entry name" value="Tryp_SPc"/>
    <property type="match status" value="1"/>
</dbReference>
<dbReference type="KEGG" id="gsh:117360947"/>
<dbReference type="GO" id="GO:0005509">
    <property type="term" value="F:calcium ion binding"/>
    <property type="evidence" value="ECO:0007669"/>
    <property type="project" value="InterPro"/>
</dbReference>
<dbReference type="InterPro" id="IPR017857">
    <property type="entry name" value="Coagulation_fac-like_Gla_dom"/>
</dbReference>
<dbReference type="InterPro" id="IPR043504">
    <property type="entry name" value="Peptidase_S1_PA_chymotrypsin"/>
</dbReference>
<dbReference type="EC" id="3.4.21.22" evidence="4"/>
<evidence type="ECO:0000256" key="12">
    <source>
        <dbReference type="ARBA" id="ARBA00022723"/>
    </source>
</evidence>
<dbReference type="PIRSF" id="PIRSF001143">
    <property type="entry name" value="Factor_X"/>
    <property type="match status" value="1"/>
</dbReference>
<dbReference type="PROSITE" id="PS00134">
    <property type="entry name" value="TRYPSIN_HIS"/>
    <property type="match status" value="1"/>
</dbReference>
<dbReference type="PRINTS" id="PR00010">
    <property type="entry name" value="EGFBLOOD"/>
</dbReference>
<dbReference type="InterPro" id="IPR033116">
    <property type="entry name" value="TRYPSIN_SER"/>
</dbReference>
<dbReference type="SMART" id="SM00181">
    <property type="entry name" value="EGF"/>
    <property type="match status" value="2"/>
</dbReference>
<keyword evidence="18" id="KW-0865">Zymogen</keyword>
<feature type="active site" description="Charge relay system" evidence="23">
    <location>
        <position position="412"/>
    </location>
</feature>
<dbReference type="RefSeq" id="XP_033801511.1">
    <property type="nucleotide sequence ID" value="XM_033945620.1"/>
</dbReference>
<evidence type="ECO:0000256" key="15">
    <source>
        <dbReference type="ARBA" id="ARBA00022837"/>
    </source>
</evidence>
<evidence type="ECO:0000256" key="5">
    <source>
        <dbReference type="ARBA" id="ARBA00019454"/>
    </source>
</evidence>
<keyword evidence="10 25" id="KW-0645">Protease</keyword>
<accession>A0A6P8RH65</accession>
<keyword evidence="12" id="KW-0479">Metal-binding</keyword>
<dbReference type="InterPro" id="IPR018114">
    <property type="entry name" value="TRYPSIN_HIS"/>
</dbReference>
<feature type="domain" description="Gla" evidence="30">
    <location>
        <begin position="40"/>
        <end position="86"/>
    </location>
</feature>
<protein>
    <recommendedName>
        <fullName evidence="5">Coagulation factor IX</fullName>
        <ecNumber evidence="4">3.4.21.22</ecNumber>
    </recommendedName>
    <alternativeName>
        <fullName evidence="22">Christmas factor</fullName>
    </alternativeName>
</protein>
<evidence type="ECO:0000256" key="19">
    <source>
        <dbReference type="ARBA" id="ARBA00023157"/>
    </source>
</evidence>
<evidence type="ECO:0000256" key="4">
    <source>
        <dbReference type="ARBA" id="ARBA00012066"/>
    </source>
</evidence>
<dbReference type="FunFam" id="2.10.25.10:FF:000162">
    <property type="entry name" value="Coagulation factor X (Predicted)"/>
    <property type="match status" value="1"/>
</dbReference>
<feature type="active site" description="Charge relay system" evidence="23">
    <location>
        <position position="267"/>
    </location>
</feature>
<dbReference type="OrthoDB" id="8909918at2759"/>
<feature type="domain" description="Peptidase S1" evidence="29">
    <location>
        <begin position="226"/>
        <end position="460"/>
    </location>
</feature>
<dbReference type="InterPro" id="IPR001314">
    <property type="entry name" value="Peptidase_S1A"/>
</dbReference>
<evidence type="ECO:0000256" key="25">
    <source>
        <dbReference type="RuleBase" id="RU363034"/>
    </source>
</evidence>
<dbReference type="InterPro" id="IPR050442">
    <property type="entry name" value="Peptidase_S1_coag_factors"/>
</dbReference>
<dbReference type="Pfam" id="PF00594">
    <property type="entry name" value="Gla"/>
    <property type="match status" value="1"/>
</dbReference>
<dbReference type="PANTHER" id="PTHR24278:SF31">
    <property type="entry name" value="COAGULATION FACTOR IX"/>
    <property type="match status" value="1"/>
</dbReference>
<dbReference type="SUPFAM" id="SSF50494">
    <property type="entry name" value="Trypsin-like serine proteases"/>
    <property type="match status" value="1"/>
</dbReference>
<evidence type="ECO:0000256" key="20">
    <source>
        <dbReference type="ARBA" id="ARBA00023180"/>
    </source>
</evidence>
<evidence type="ECO:0000313" key="32">
    <source>
        <dbReference type="RefSeq" id="XP_033801511.1"/>
    </source>
</evidence>
<dbReference type="SMART" id="SM00069">
    <property type="entry name" value="GLA"/>
    <property type="match status" value="1"/>
</dbReference>
<evidence type="ECO:0000256" key="23">
    <source>
        <dbReference type="PIRSR" id="PIRSR001143-1"/>
    </source>
</evidence>
<dbReference type="InterPro" id="IPR001881">
    <property type="entry name" value="EGF-like_Ca-bd_dom"/>
</dbReference>
<keyword evidence="16" id="KW-0460">Magnesium</keyword>
<keyword evidence="14 25" id="KW-0720">Serine protease</keyword>
<dbReference type="InterPro" id="IPR012224">
    <property type="entry name" value="Pept_S1A_FX"/>
</dbReference>
<evidence type="ECO:0000256" key="6">
    <source>
        <dbReference type="ARBA" id="ARBA00022479"/>
    </source>
</evidence>
<dbReference type="Proteomes" id="UP000515159">
    <property type="component" value="Chromosome 5"/>
</dbReference>
<comment type="function">
    <text evidence="2">Factor IX is a vitamin K-dependent plasma protein that participates in the intrinsic pathway of blood coagulation by converting factor X to its active form in the presence of Ca(2+) ions, phospholipids, and factor VIIIa.</text>
</comment>
<comment type="catalytic activity">
    <reaction evidence="1">
        <text>Selective cleavage of Arg-|-Ile bond in factor X to form factor Xa.</text>
        <dbReference type="EC" id="3.4.21.22"/>
    </reaction>
</comment>
<evidence type="ECO:0000256" key="2">
    <source>
        <dbReference type="ARBA" id="ARBA00002741"/>
    </source>
</evidence>
<dbReference type="PROSITE" id="PS00011">
    <property type="entry name" value="GLA_1"/>
    <property type="match status" value="1"/>
</dbReference>
<dbReference type="PROSITE" id="PS01187">
    <property type="entry name" value="EGF_CA"/>
    <property type="match status" value="1"/>
</dbReference>
<evidence type="ECO:0000259" key="28">
    <source>
        <dbReference type="PROSITE" id="PS50026"/>
    </source>
</evidence>
<evidence type="ECO:0000256" key="1">
    <source>
        <dbReference type="ARBA" id="ARBA00001368"/>
    </source>
</evidence>
<dbReference type="Gene3D" id="2.40.10.10">
    <property type="entry name" value="Trypsin-like serine proteases"/>
    <property type="match status" value="2"/>
</dbReference>
<evidence type="ECO:0000256" key="22">
    <source>
        <dbReference type="ARBA" id="ARBA00031357"/>
    </source>
</evidence>
<dbReference type="PROSITE" id="PS00135">
    <property type="entry name" value="TRYPSIN_SER"/>
    <property type="match status" value="1"/>
</dbReference>